<accession>A0A401GVB8</accession>
<name>A0A401GVB8_9APHY</name>
<sequence length="350" mass="39517">MVAVLGAGTRPRFHTALLKWALRARHQHPLLPSVSRSAVTGSLRVSPEKEMLLSLCRHTICDFFHRVKFTVVPYTHDPELVSQVNNIVQTWDTAVALRPHVVTAIGGTIAAYSHITNIETKVQIALFTTIILALDDPDILDSVPSREFHHMLFSRMAESSSGLLGELRRLLPGMWDHYSRFAASAIVTSALDFMNMTILENETREMSLSSEGAAFLVHRRTRTATAEAYAHFIWAKAKFPDVNVYLQAIPDVMVYVNCVNDILSFYKEELAGETGNYIGDRAAIERRTSMEILQEIVDETVATAERIWHILGEGDARESWESFARGYISAHALTPRYRLHEVLDRQYLSH</sequence>
<dbReference type="InterPro" id="IPR008949">
    <property type="entry name" value="Isoprenoid_synthase_dom_sf"/>
</dbReference>
<evidence type="ECO:0000256" key="2">
    <source>
        <dbReference type="ARBA" id="ARBA00023239"/>
    </source>
</evidence>
<comment type="similarity">
    <text evidence="1">Belongs to the trichodiene synthase family.</text>
</comment>
<dbReference type="EMBL" id="BFAD01000009">
    <property type="protein sequence ID" value="GBE86168.1"/>
    <property type="molecule type" value="Genomic_DNA"/>
</dbReference>
<organism evidence="3 4">
    <name type="scientific">Sparassis crispa</name>
    <dbReference type="NCBI Taxonomy" id="139825"/>
    <lineage>
        <taxon>Eukaryota</taxon>
        <taxon>Fungi</taxon>
        <taxon>Dikarya</taxon>
        <taxon>Basidiomycota</taxon>
        <taxon>Agaricomycotina</taxon>
        <taxon>Agaricomycetes</taxon>
        <taxon>Polyporales</taxon>
        <taxon>Sparassidaceae</taxon>
        <taxon>Sparassis</taxon>
    </lineage>
</organism>
<dbReference type="Pfam" id="PF06330">
    <property type="entry name" value="TRI5"/>
    <property type="match status" value="1"/>
</dbReference>
<dbReference type="SFLD" id="SFLDS00005">
    <property type="entry name" value="Isoprenoid_Synthase_Type_I"/>
    <property type="match status" value="1"/>
</dbReference>
<dbReference type="GeneID" id="38783085"/>
<keyword evidence="2" id="KW-0456">Lyase</keyword>
<keyword evidence="4" id="KW-1185">Reference proteome</keyword>
<dbReference type="GO" id="GO:0016838">
    <property type="term" value="F:carbon-oxygen lyase activity, acting on phosphates"/>
    <property type="evidence" value="ECO:0007669"/>
    <property type="project" value="InterPro"/>
</dbReference>
<evidence type="ECO:0000256" key="1">
    <source>
        <dbReference type="ARBA" id="ARBA00007946"/>
    </source>
</evidence>
<gene>
    <name evidence="3" type="ORF">SCP_0900450</name>
</gene>
<dbReference type="InParanoid" id="A0A401GVB8"/>
<dbReference type="SFLD" id="SFLDG01021">
    <property type="entry name" value="Trichodiene_Synthase_Like"/>
    <property type="match status" value="1"/>
</dbReference>
<reference evidence="3 4" key="1">
    <citation type="journal article" date="2018" name="Sci. Rep.">
        <title>Genome sequence of the cauliflower mushroom Sparassis crispa (Hanabiratake) and its association with beneficial usage.</title>
        <authorList>
            <person name="Kiyama R."/>
            <person name="Furutani Y."/>
            <person name="Kawaguchi K."/>
            <person name="Nakanishi T."/>
        </authorList>
    </citation>
    <scope>NUCLEOTIDE SEQUENCE [LARGE SCALE GENOMIC DNA]</scope>
</reference>
<dbReference type="InterPro" id="IPR024652">
    <property type="entry name" value="Trichodiene_synth"/>
</dbReference>
<comment type="caution">
    <text evidence="3">The sequence shown here is derived from an EMBL/GenBank/DDBJ whole genome shotgun (WGS) entry which is preliminary data.</text>
</comment>
<dbReference type="SUPFAM" id="SSF48576">
    <property type="entry name" value="Terpenoid synthases"/>
    <property type="match status" value="1"/>
</dbReference>
<evidence type="ECO:0000313" key="3">
    <source>
        <dbReference type="EMBL" id="GBE86168.1"/>
    </source>
</evidence>
<dbReference type="RefSeq" id="XP_027617081.1">
    <property type="nucleotide sequence ID" value="XM_027761280.1"/>
</dbReference>
<evidence type="ECO:0008006" key="5">
    <source>
        <dbReference type="Google" id="ProtNLM"/>
    </source>
</evidence>
<dbReference type="AlphaFoldDB" id="A0A401GVB8"/>
<protein>
    <recommendedName>
        <fullName evidence="5">Terpenoid synthase</fullName>
    </recommendedName>
</protein>
<dbReference type="OrthoDB" id="2998174at2759"/>
<proteinExistence type="inferred from homology"/>
<dbReference type="Gene3D" id="1.10.600.10">
    <property type="entry name" value="Farnesyl Diphosphate Synthase"/>
    <property type="match status" value="1"/>
</dbReference>
<dbReference type="Proteomes" id="UP000287166">
    <property type="component" value="Unassembled WGS sequence"/>
</dbReference>
<evidence type="ECO:0000313" key="4">
    <source>
        <dbReference type="Proteomes" id="UP000287166"/>
    </source>
</evidence>